<proteinExistence type="predicted"/>
<keyword evidence="2" id="KW-1185">Reference proteome</keyword>
<reference evidence="1" key="1">
    <citation type="submission" date="2022-10" db="EMBL/GenBank/DDBJ databases">
        <authorList>
            <person name="Hyden B.L."/>
            <person name="Feng K."/>
            <person name="Yates T."/>
            <person name="Jawdy S."/>
            <person name="Smart L.B."/>
            <person name="Muchero W."/>
        </authorList>
    </citation>
    <scope>NUCLEOTIDE SEQUENCE</scope>
    <source>
        <tissue evidence="1">Shoot tip</tissue>
    </source>
</reference>
<sequence>MAWNSLPNLRTWLKHSAWYAKSSSLNQLEIGTFLKWLLGDVNKDECSRVRQAVRLNFRQIIWSLSSDEFVEKHTWSLFDFPQTELHAYFLIQAPETKAIGDSLGFGSSFLFSSALSLMPVILDLEFDPSDNAVPLHAKIWISYMTVNSDLTDPGQKGSCP</sequence>
<evidence type="ECO:0000313" key="2">
    <source>
        <dbReference type="Proteomes" id="UP001141253"/>
    </source>
</evidence>
<dbReference type="Proteomes" id="UP001141253">
    <property type="component" value="Chromosome 11"/>
</dbReference>
<protein>
    <submittedName>
        <fullName evidence="1">Uncharacterized protein</fullName>
    </submittedName>
</protein>
<organism evidence="1 2">
    <name type="scientific">Salix suchowensis</name>
    <dbReference type="NCBI Taxonomy" id="1278906"/>
    <lineage>
        <taxon>Eukaryota</taxon>
        <taxon>Viridiplantae</taxon>
        <taxon>Streptophyta</taxon>
        <taxon>Embryophyta</taxon>
        <taxon>Tracheophyta</taxon>
        <taxon>Spermatophyta</taxon>
        <taxon>Magnoliopsida</taxon>
        <taxon>eudicotyledons</taxon>
        <taxon>Gunneridae</taxon>
        <taxon>Pentapetalae</taxon>
        <taxon>rosids</taxon>
        <taxon>fabids</taxon>
        <taxon>Malpighiales</taxon>
        <taxon>Salicaceae</taxon>
        <taxon>Saliceae</taxon>
        <taxon>Salix</taxon>
    </lineage>
</organism>
<reference evidence="1" key="2">
    <citation type="journal article" date="2023" name="Int. J. Mol. Sci.">
        <title>De Novo Assembly and Annotation of 11 Diverse Shrub Willow (Salix) Genomes Reveals Novel Gene Organization in Sex-Linked Regions.</title>
        <authorList>
            <person name="Hyden B."/>
            <person name="Feng K."/>
            <person name="Yates T.B."/>
            <person name="Jawdy S."/>
            <person name="Cereghino C."/>
            <person name="Smart L.B."/>
            <person name="Muchero W."/>
        </authorList>
    </citation>
    <scope>NUCLEOTIDE SEQUENCE</scope>
    <source>
        <tissue evidence="1">Shoot tip</tissue>
    </source>
</reference>
<dbReference type="EMBL" id="JAPFFI010000021">
    <property type="protein sequence ID" value="KAJ6332669.1"/>
    <property type="molecule type" value="Genomic_DNA"/>
</dbReference>
<comment type="caution">
    <text evidence="1">The sequence shown here is derived from an EMBL/GenBank/DDBJ whole genome shotgun (WGS) entry which is preliminary data.</text>
</comment>
<evidence type="ECO:0000313" key="1">
    <source>
        <dbReference type="EMBL" id="KAJ6332669.1"/>
    </source>
</evidence>
<accession>A0ABQ9ABS2</accession>
<name>A0ABQ9ABS2_9ROSI</name>
<gene>
    <name evidence="1" type="ORF">OIU77_008683</name>
</gene>